<evidence type="ECO:0000256" key="1">
    <source>
        <dbReference type="ARBA" id="ARBA00022723"/>
    </source>
</evidence>
<dbReference type="InterPro" id="IPR029052">
    <property type="entry name" value="Metallo-depent_PP-like"/>
</dbReference>
<dbReference type="GO" id="GO:0016020">
    <property type="term" value="C:membrane"/>
    <property type="evidence" value="ECO:0007669"/>
    <property type="project" value="GOC"/>
</dbReference>
<keyword evidence="1" id="KW-0479">Metal-binding</keyword>
<keyword evidence="7" id="KW-1185">Reference proteome</keyword>
<dbReference type="InterPro" id="IPR051158">
    <property type="entry name" value="Metallophosphoesterase_sf"/>
</dbReference>
<evidence type="ECO:0000256" key="3">
    <source>
        <dbReference type="SAM" id="MobiDB-lite"/>
    </source>
</evidence>
<feature type="region of interest" description="Disordered" evidence="3">
    <location>
        <begin position="1"/>
        <end position="20"/>
    </location>
</feature>
<comment type="caution">
    <text evidence="6">The sequence shown here is derived from an EMBL/GenBank/DDBJ whole genome shotgun (WGS) entry which is preliminary data.</text>
</comment>
<dbReference type="CDD" id="cd07385">
    <property type="entry name" value="MPP_YkuE_C"/>
    <property type="match status" value="1"/>
</dbReference>
<accession>A0AA42C7Y8</accession>
<keyword evidence="4" id="KW-0812">Transmembrane</keyword>
<evidence type="ECO:0000313" key="7">
    <source>
        <dbReference type="Proteomes" id="UP001163821"/>
    </source>
</evidence>
<evidence type="ECO:0000256" key="2">
    <source>
        <dbReference type="ARBA" id="ARBA00022801"/>
    </source>
</evidence>
<feature type="transmembrane region" description="Helical" evidence="4">
    <location>
        <begin position="79"/>
        <end position="100"/>
    </location>
</feature>
<keyword evidence="2" id="KW-0378">Hydrolase</keyword>
<feature type="transmembrane region" description="Helical" evidence="4">
    <location>
        <begin position="143"/>
        <end position="170"/>
    </location>
</feature>
<protein>
    <submittedName>
        <fullName evidence="6">Metallophosphoesterase</fullName>
    </submittedName>
</protein>
<feature type="transmembrane region" description="Helical" evidence="4">
    <location>
        <begin position="112"/>
        <end position="131"/>
    </location>
</feature>
<keyword evidence="4" id="KW-1133">Transmembrane helix</keyword>
<proteinExistence type="predicted"/>
<feature type="domain" description="Calcineurin-like phosphoesterase" evidence="5">
    <location>
        <begin position="228"/>
        <end position="408"/>
    </location>
</feature>
<dbReference type="Proteomes" id="UP001163821">
    <property type="component" value="Unassembled WGS sequence"/>
</dbReference>
<dbReference type="PANTHER" id="PTHR31302:SF31">
    <property type="entry name" value="PHOSPHODIESTERASE YAEI"/>
    <property type="match status" value="1"/>
</dbReference>
<dbReference type="RefSeq" id="WP_282590739.1">
    <property type="nucleotide sequence ID" value="NZ_JAPAAF010000005.1"/>
</dbReference>
<organism evidence="6 7">
    <name type="scientific">Gaoshiqia sediminis</name>
    <dbReference type="NCBI Taxonomy" id="2986998"/>
    <lineage>
        <taxon>Bacteria</taxon>
        <taxon>Pseudomonadati</taxon>
        <taxon>Bacteroidota</taxon>
        <taxon>Bacteroidia</taxon>
        <taxon>Marinilabiliales</taxon>
        <taxon>Prolixibacteraceae</taxon>
        <taxon>Gaoshiqia</taxon>
    </lineage>
</organism>
<gene>
    <name evidence="6" type="ORF">N2K84_05270</name>
</gene>
<dbReference type="SUPFAM" id="SSF56300">
    <property type="entry name" value="Metallo-dependent phosphatases"/>
    <property type="match status" value="1"/>
</dbReference>
<keyword evidence="4" id="KW-0472">Membrane</keyword>
<dbReference type="EMBL" id="JAPAAF010000005">
    <property type="protein sequence ID" value="MCW0482131.1"/>
    <property type="molecule type" value="Genomic_DNA"/>
</dbReference>
<name>A0AA42C7Y8_9BACT</name>
<evidence type="ECO:0000313" key="6">
    <source>
        <dbReference type="EMBL" id="MCW0482131.1"/>
    </source>
</evidence>
<dbReference type="Gene3D" id="3.60.21.10">
    <property type="match status" value="1"/>
</dbReference>
<evidence type="ECO:0000256" key="4">
    <source>
        <dbReference type="SAM" id="Phobius"/>
    </source>
</evidence>
<dbReference type="GO" id="GO:0046872">
    <property type="term" value="F:metal ion binding"/>
    <property type="evidence" value="ECO:0007669"/>
    <property type="project" value="UniProtKB-KW"/>
</dbReference>
<dbReference type="PANTHER" id="PTHR31302">
    <property type="entry name" value="TRANSMEMBRANE PROTEIN WITH METALLOPHOSPHOESTERASE DOMAIN-RELATED"/>
    <property type="match status" value="1"/>
</dbReference>
<sequence>MARLEQIRDPHSVKNEQNNPYCTDKQTHRAYFVRFFRHLKLKKLIRELPLSGRLSFKMLIFVCHQLKKLLMRGIPSSSVFLFLFIILMIELLAYLGLVQLVHEKKLKRKVSFLYWITSMSFLAIWLLAFLNPEKIRHTTNYQFFYFVISISVMNIFPKSLLTLFTIAAALFRFLRAIFLSRVILLCGMIISLGMLTSIGYGIAVGRKIIRTERVEIRLVNLPEALNGLKIVQISDVHLGSFEDDAFLANCTDEINRQQADLLLFTGDIVNNYYQEMEGFEDQLKGMNAKYGKFAILGNHDYGDYSDWKTPAEKADNQQNLNKSLEESGFNLLLNQSVKVSLHDTSLYLVGVENWGHKPFPQYARLEDALQEVPENSFKILLSHDPSHWEGEVLNQTNIPLTLAGHTHGAQFGIRLAGIEFSPMYLIQKYWGGLYRHENQYLYVNRGIGCVGFLGRIDMAPEITVLTLRSE</sequence>
<dbReference type="InterPro" id="IPR004843">
    <property type="entry name" value="Calcineurin-like_PHP"/>
</dbReference>
<evidence type="ECO:0000259" key="5">
    <source>
        <dbReference type="Pfam" id="PF00149"/>
    </source>
</evidence>
<feature type="compositionally biased region" description="Basic and acidic residues" evidence="3">
    <location>
        <begin position="1"/>
        <end position="14"/>
    </location>
</feature>
<feature type="transmembrane region" description="Helical" evidence="4">
    <location>
        <begin position="182"/>
        <end position="203"/>
    </location>
</feature>
<dbReference type="AlphaFoldDB" id="A0AA42C7Y8"/>
<reference evidence="6" key="1">
    <citation type="submission" date="2022-10" db="EMBL/GenBank/DDBJ databases">
        <title>Gaoshiqiia sediminis gen. nov., sp. nov., isolated from coastal sediment.</title>
        <authorList>
            <person name="Yu W.X."/>
            <person name="Mu D.S."/>
            <person name="Du J.Z."/>
            <person name="Liang Y.Q."/>
        </authorList>
    </citation>
    <scope>NUCLEOTIDE SEQUENCE</scope>
    <source>
        <strain evidence="6">A06</strain>
    </source>
</reference>
<dbReference type="Pfam" id="PF00149">
    <property type="entry name" value="Metallophos"/>
    <property type="match status" value="1"/>
</dbReference>
<dbReference type="GO" id="GO:0008758">
    <property type="term" value="F:UDP-2,3-diacylglucosamine hydrolase activity"/>
    <property type="evidence" value="ECO:0007669"/>
    <property type="project" value="TreeGrafter"/>
</dbReference>
<dbReference type="GO" id="GO:0009245">
    <property type="term" value="P:lipid A biosynthetic process"/>
    <property type="evidence" value="ECO:0007669"/>
    <property type="project" value="TreeGrafter"/>
</dbReference>